<keyword evidence="3" id="KW-1185">Reference proteome</keyword>
<dbReference type="AlphaFoldDB" id="A0A1I2AJI0"/>
<dbReference type="InterPro" id="IPR019953">
    <property type="entry name" value="OHR"/>
</dbReference>
<dbReference type="PANTHER" id="PTHR33797">
    <property type="entry name" value="ORGANIC HYDROPEROXIDE RESISTANCE PROTEIN-LIKE"/>
    <property type="match status" value="1"/>
</dbReference>
<dbReference type="InterPro" id="IPR003718">
    <property type="entry name" value="OsmC/Ohr_fam"/>
</dbReference>
<protein>
    <submittedName>
        <fullName evidence="2">Peroxiredoxin, Ohr subfamily</fullName>
    </submittedName>
</protein>
<gene>
    <name evidence="2" type="ORF">SAMN02799615_01052</name>
</gene>
<dbReference type="InterPro" id="IPR015946">
    <property type="entry name" value="KH_dom-like_a/b"/>
</dbReference>
<dbReference type="Proteomes" id="UP000199477">
    <property type="component" value="Unassembled WGS sequence"/>
</dbReference>
<evidence type="ECO:0000313" key="3">
    <source>
        <dbReference type="Proteomes" id="UP000199477"/>
    </source>
</evidence>
<dbReference type="STRING" id="500610.SAMN02799615_01052"/>
<dbReference type="RefSeq" id="WP_026636390.1">
    <property type="nucleotide sequence ID" value="NZ_FONH01000002.1"/>
</dbReference>
<evidence type="ECO:0000313" key="2">
    <source>
        <dbReference type="EMBL" id="SFE44056.1"/>
    </source>
</evidence>
<name>A0A1I2AJI0_9GAMM</name>
<sequence length="163" mass="17301">MAKPQRPPTSLLDKYYGEDFHPLYTGTVCVTGGEAAHARASGLARSDDGRLDVQLRMPEELGGEGEGTNPEQLFAAGFAACFHGALTLLAARAGVAIPDAAVTAAVTFGRDPVDGLFTLIARVRISLPGVERTIAQELVRNTERICPYAKMAREGIECAVSLE</sequence>
<dbReference type="Gene3D" id="2.20.25.10">
    <property type="match status" value="1"/>
</dbReference>
<comment type="similarity">
    <text evidence="1">Belongs to the OsmC/Ohr family.</text>
</comment>
<dbReference type="InterPro" id="IPR036102">
    <property type="entry name" value="OsmC/Ohrsf"/>
</dbReference>
<evidence type="ECO:0000256" key="1">
    <source>
        <dbReference type="ARBA" id="ARBA00007378"/>
    </source>
</evidence>
<dbReference type="Pfam" id="PF02566">
    <property type="entry name" value="OsmC"/>
    <property type="match status" value="1"/>
</dbReference>
<dbReference type="NCBIfam" id="TIGR03561">
    <property type="entry name" value="organ_hyd_perox"/>
    <property type="match status" value="1"/>
</dbReference>
<dbReference type="PANTHER" id="PTHR33797:SF2">
    <property type="entry name" value="ORGANIC HYDROPEROXIDE RESISTANCE PROTEIN-LIKE"/>
    <property type="match status" value="1"/>
</dbReference>
<accession>A0A1I2AJI0</accession>
<dbReference type="GO" id="GO:0006979">
    <property type="term" value="P:response to oxidative stress"/>
    <property type="evidence" value="ECO:0007669"/>
    <property type="project" value="InterPro"/>
</dbReference>
<dbReference type="Gene3D" id="3.30.300.20">
    <property type="match status" value="1"/>
</dbReference>
<proteinExistence type="inferred from homology"/>
<reference evidence="3" key="1">
    <citation type="submission" date="2016-10" db="EMBL/GenBank/DDBJ databases">
        <authorList>
            <person name="Varghese N."/>
            <person name="Submissions S."/>
        </authorList>
    </citation>
    <scope>NUCLEOTIDE SEQUENCE [LARGE SCALE GENOMIC DNA]</scope>
    <source>
        <strain evidence="3">UNC178MFTsu3.1</strain>
    </source>
</reference>
<dbReference type="EMBL" id="FONH01000002">
    <property type="protein sequence ID" value="SFE44056.1"/>
    <property type="molecule type" value="Genomic_DNA"/>
</dbReference>
<organism evidence="2 3">
    <name type="scientific">Dyella marensis</name>
    <dbReference type="NCBI Taxonomy" id="500610"/>
    <lineage>
        <taxon>Bacteria</taxon>
        <taxon>Pseudomonadati</taxon>
        <taxon>Pseudomonadota</taxon>
        <taxon>Gammaproteobacteria</taxon>
        <taxon>Lysobacterales</taxon>
        <taxon>Rhodanobacteraceae</taxon>
        <taxon>Dyella</taxon>
    </lineage>
</organism>
<dbReference type="SUPFAM" id="SSF82784">
    <property type="entry name" value="OsmC-like"/>
    <property type="match status" value="1"/>
</dbReference>